<feature type="non-terminal residue" evidence="4">
    <location>
        <position position="117"/>
    </location>
</feature>
<dbReference type="OrthoDB" id="336885at2759"/>
<dbReference type="RefSeq" id="XP_014147132.1">
    <property type="nucleotide sequence ID" value="XM_014291657.1"/>
</dbReference>
<evidence type="ECO:0000256" key="2">
    <source>
        <dbReference type="ARBA" id="ARBA00023242"/>
    </source>
</evidence>
<keyword evidence="2" id="KW-0539">Nucleus</keyword>
<feature type="non-terminal residue" evidence="4">
    <location>
        <position position="1"/>
    </location>
</feature>
<dbReference type="PANTHER" id="PTHR23061">
    <property type="entry name" value="DNA POLYMERASE 2 ALPHA 70 KDA SUBUNIT"/>
    <property type="match status" value="1"/>
</dbReference>
<dbReference type="AlphaFoldDB" id="A0A0L0F933"/>
<dbReference type="EMBL" id="KQ245895">
    <property type="protein sequence ID" value="KNC73230.1"/>
    <property type="molecule type" value="Genomic_DNA"/>
</dbReference>
<dbReference type="STRING" id="667725.A0A0L0F933"/>
<evidence type="ECO:0000259" key="3">
    <source>
        <dbReference type="Pfam" id="PF22062"/>
    </source>
</evidence>
<gene>
    <name evidence="4" type="ORF">SARC_14209</name>
</gene>
<dbReference type="Pfam" id="PF22062">
    <property type="entry name" value="OB_DPOA2"/>
    <property type="match status" value="1"/>
</dbReference>
<evidence type="ECO:0000256" key="1">
    <source>
        <dbReference type="ARBA" id="ARBA00004123"/>
    </source>
</evidence>
<evidence type="ECO:0000313" key="5">
    <source>
        <dbReference type="Proteomes" id="UP000054560"/>
    </source>
</evidence>
<organism evidence="4 5">
    <name type="scientific">Sphaeroforma arctica JP610</name>
    <dbReference type="NCBI Taxonomy" id="667725"/>
    <lineage>
        <taxon>Eukaryota</taxon>
        <taxon>Ichthyosporea</taxon>
        <taxon>Ichthyophonida</taxon>
        <taxon>Sphaeroforma</taxon>
    </lineage>
</organism>
<dbReference type="Proteomes" id="UP000054560">
    <property type="component" value="Unassembled WGS sequence"/>
</dbReference>
<sequence>VPQRKDGDVAIGVYRNAQMTSYRYMFEKISEVADAHDYRIERLGINVLCKRHKILETSHLRLARQQPVHVIGRVSCDSEGRLNDKSLILEGTREESNGERVPLDMTDMAAFSLFPGQ</sequence>
<feature type="domain" description="DNA polymerase alpha subunit B OB" evidence="3">
    <location>
        <begin position="36"/>
        <end position="117"/>
    </location>
</feature>
<evidence type="ECO:0000313" key="4">
    <source>
        <dbReference type="EMBL" id="KNC73230.1"/>
    </source>
</evidence>
<accession>A0A0L0F933</accession>
<keyword evidence="5" id="KW-1185">Reference proteome</keyword>
<dbReference type="GO" id="GO:0006270">
    <property type="term" value="P:DNA replication initiation"/>
    <property type="evidence" value="ECO:0007669"/>
    <property type="project" value="TreeGrafter"/>
</dbReference>
<dbReference type="InterPro" id="IPR016722">
    <property type="entry name" value="DNA_pol_alpha_bsu"/>
</dbReference>
<name>A0A0L0F933_9EUKA</name>
<dbReference type="eggNOG" id="KOG1625">
    <property type="taxonomic scope" value="Eukaryota"/>
</dbReference>
<dbReference type="GeneID" id="25914713"/>
<dbReference type="InterPro" id="IPR054300">
    <property type="entry name" value="OB_DPOA2"/>
</dbReference>
<reference evidence="4 5" key="1">
    <citation type="submission" date="2011-02" db="EMBL/GenBank/DDBJ databases">
        <title>The Genome Sequence of Sphaeroforma arctica JP610.</title>
        <authorList>
            <consortium name="The Broad Institute Genome Sequencing Platform"/>
            <person name="Russ C."/>
            <person name="Cuomo C."/>
            <person name="Young S.K."/>
            <person name="Zeng Q."/>
            <person name="Gargeya S."/>
            <person name="Alvarado L."/>
            <person name="Berlin A."/>
            <person name="Chapman S.B."/>
            <person name="Chen Z."/>
            <person name="Freedman E."/>
            <person name="Gellesch M."/>
            <person name="Goldberg J."/>
            <person name="Griggs A."/>
            <person name="Gujja S."/>
            <person name="Heilman E."/>
            <person name="Heiman D."/>
            <person name="Howarth C."/>
            <person name="Mehta T."/>
            <person name="Neiman D."/>
            <person name="Pearson M."/>
            <person name="Roberts A."/>
            <person name="Saif S."/>
            <person name="Shea T."/>
            <person name="Shenoy N."/>
            <person name="Sisk P."/>
            <person name="Stolte C."/>
            <person name="Sykes S."/>
            <person name="White J."/>
            <person name="Yandava C."/>
            <person name="Burger G."/>
            <person name="Gray M.W."/>
            <person name="Holland P.W.H."/>
            <person name="King N."/>
            <person name="Lang F.B.F."/>
            <person name="Roger A.J."/>
            <person name="Ruiz-Trillo I."/>
            <person name="Haas B."/>
            <person name="Nusbaum C."/>
            <person name="Birren B."/>
        </authorList>
    </citation>
    <scope>NUCLEOTIDE SEQUENCE [LARGE SCALE GENOMIC DNA]</scope>
    <source>
        <strain evidence="4 5">JP610</strain>
    </source>
</reference>
<comment type="subcellular location">
    <subcellularLocation>
        <location evidence="1">Nucleus</location>
    </subcellularLocation>
</comment>
<proteinExistence type="predicted"/>
<dbReference type="PANTHER" id="PTHR23061:SF12">
    <property type="entry name" value="DNA POLYMERASE ALPHA SUBUNIT B"/>
    <property type="match status" value="1"/>
</dbReference>
<protein>
    <recommendedName>
        <fullName evidence="3">DNA polymerase alpha subunit B OB domain-containing protein</fullName>
    </recommendedName>
</protein>
<dbReference type="GO" id="GO:0005658">
    <property type="term" value="C:alpha DNA polymerase:primase complex"/>
    <property type="evidence" value="ECO:0007669"/>
    <property type="project" value="TreeGrafter"/>
</dbReference>